<feature type="coiled-coil region" evidence="1">
    <location>
        <begin position="61"/>
        <end position="88"/>
    </location>
</feature>
<protein>
    <submittedName>
        <fullName evidence="3">ATP-binding protein</fullName>
    </submittedName>
</protein>
<keyword evidence="3" id="KW-0547">Nucleotide-binding</keyword>
<dbReference type="CDD" id="cd00009">
    <property type="entry name" value="AAA"/>
    <property type="match status" value="1"/>
</dbReference>
<gene>
    <name evidence="3" type="ORF">DPQ25_01730</name>
</gene>
<reference evidence="3 4" key="1">
    <citation type="submission" date="2018-06" db="EMBL/GenBank/DDBJ databases">
        <title>Noncontiguous genome sequence of Ruminococcaceae bacterium ASD2818.</title>
        <authorList>
            <person name="Chaplin A.V."/>
            <person name="Sokolova S.R."/>
            <person name="Kochetkova T.O."/>
            <person name="Goltsov A.Y."/>
            <person name="Trofimov D.Y."/>
            <person name="Efimov B.A."/>
        </authorList>
    </citation>
    <scope>NUCLEOTIDE SEQUENCE [LARGE SCALE GENOMIC DNA]</scope>
    <source>
        <strain evidence="3 4">ASD2818</strain>
    </source>
</reference>
<evidence type="ECO:0000313" key="4">
    <source>
        <dbReference type="Proteomes" id="UP000249377"/>
    </source>
</evidence>
<dbReference type="SUPFAM" id="SSF52540">
    <property type="entry name" value="P-loop containing nucleoside triphosphate hydrolases"/>
    <property type="match status" value="1"/>
</dbReference>
<dbReference type="EMBL" id="QLYR01000001">
    <property type="protein sequence ID" value="RAQ30252.1"/>
    <property type="molecule type" value="Genomic_DNA"/>
</dbReference>
<proteinExistence type="predicted"/>
<dbReference type="InterPro" id="IPR003593">
    <property type="entry name" value="AAA+_ATPase"/>
</dbReference>
<evidence type="ECO:0000313" key="3">
    <source>
        <dbReference type="EMBL" id="RAQ30252.1"/>
    </source>
</evidence>
<keyword evidence="3" id="KW-0067">ATP-binding</keyword>
<dbReference type="InterPro" id="IPR027417">
    <property type="entry name" value="P-loop_NTPase"/>
</dbReference>
<dbReference type="SMART" id="SM00382">
    <property type="entry name" value="AAA"/>
    <property type="match status" value="1"/>
</dbReference>
<dbReference type="Gene3D" id="3.40.50.300">
    <property type="entry name" value="P-loop containing nucleotide triphosphate hydrolases"/>
    <property type="match status" value="1"/>
</dbReference>
<dbReference type="PANTHER" id="PTHR30050:SF4">
    <property type="entry name" value="ATP-BINDING PROTEIN RV3427C IN INSERTION SEQUENCE-RELATED"/>
    <property type="match status" value="1"/>
</dbReference>
<evidence type="ECO:0000259" key="2">
    <source>
        <dbReference type="SMART" id="SM00382"/>
    </source>
</evidence>
<dbReference type="RefSeq" id="WP_112331449.1">
    <property type="nucleotide sequence ID" value="NZ_QLYR01000001.1"/>
</dbReference>
<sequence>MGYNKQVYERTAAILRERKRKAEQEAEQRRFNFFTAYPRAEQIEQALAKTGITTARAVLKGGNVRDQLSRLKQENQALQAELSGLLSSAHLPGNYLEPHYTCVKCSDSGYIDGRMCSCMKQELRSEAYRELNASSPLALCSFEQFSTKYYPEAYREKMERVFHNCIEYAELFSPRSPNLIFMGGTGLGKTHLSLAIAGGVIKKGYGVVYGSVNNIINRLEQEHFGRSDDADTRQSLIECDLLILDDLGTEFRTSFSIAEIYNIVNTRQMTSRPTIISTNLTMEQLGAAYTDRFASRIMADYKRVLFQGEDIRQKKRLLGHS</sequence>
<name>A0A328UHJ8_9FIRM</name>
<accession>A0A328UHJ8</accession>
<comment type="caution">
    <text evidence="3">The sequence shown here is derived from an EMBL/GenBank/DDBJ whole genome shotgun (WGS) entry which is preliminary data.</text>
</comment>
<dbReference type="NCBIfam" id="NF005304">
    <property type="entry name" value="PRK06835.1"/>
    <property type="match status" value="1"/>
</dbReference>
<feature type="domain" description="AAA+ ATPase" evidence="2">
    <location>
        <begin position="175"/>
        <end position="303"/>
    </location>
</feature>
<dbReference type="GO" id="GO:0005524">
    <property type="term" value="F:ATP binding"/>
    <property type="evidence" value="ECO:0007669"/>
    <property type="project" value="UniProtKB-KW"/>
</dbReference>
<dbReference type="InterPro" id="IPR002611">
    <property type="entry name" value="IstB_ATP-bd"/>
</dbReference>
<dbReference type="GO" id="GO:0006260">
    <property type="term" value="P:DNA replication"/>
    <property type="evidence" value="ECO:0007669"/>
    <property type="project" value="TreeGrafter"/>
</dbReference>
<dbReference type="Proteomes" id="UP000249377">
    <property type="component" value="Unassembled WGS sequence"/>
</dbReference>
<keyword evidence="1" id="KW-0175">Coiled coil</keyword>
<dbReference type="AlphaFoldDB" id="A0A328UHJ8"/>
<organism evidence="3 4">
    <name type="scientific">Hydrogeniiclostridium mannosilyticum</name>
    <dbReference type="NCBI Taxonomy" id="2764322"/>
    <lineage>
        <taxon>Bacteria</taxon>
        <taxon>Bacillati</taxon>
        <taxon>Bacillota</taxon>
        <taxon>Clostridia</taxon>
        <taxon>Eubacteriales</taxon>
        <taxon>Acutalibacteraceae</taxon>
        <taxon>Hydrogeniiclostridium</taxon>
    </lineage>
</organism>
<keyword evidence="4" id="KW-1185">Reference proteome</keyword>
<dbReference type="Pfam" id="PF01695">
    <property type="entry name" value="IstB_IS21"/>
    <property type="match status" value="1"/>
</dbReference>
<dbReference type="PANTHER" id="PTHR30050">
    <property type="entry name" value="CHROMOSOMAL REPLICATION INITIATOR PROTEIN DNAA"/>
    <property type="match status" value="1"/>
</dbReference>
<evidence type="ECO:0000256" key="1">
    <source>
        <dbReference type="SAM" id="Coils"/>
    </source>
</evidence>